<keyword evidence="1" id="KW-0489">Methyltransferase</keyword>
<dbReference type="AlphaFoldDB" id="A0A4R9GB91"/>
<dbReference type="CDD" id="cd02440">
    <property type="entry name" value="AdoMet_MTases"/>
    <property type="match status" value="1"/>
</dbReference>
<keyword evidence="1" id="KW-0808">Transferase</keyword>
<protein>
    <submittedName>
        <fullName evidence="1">Class I SAM-dependent methyltransferase</fullName>
    </submittedName>
</protein>
<dbReference type="FunFam" id="3.40.50.150:FF:000554">
    <property type="entry name" value="Cation-transporting ATPase"/>
    <property type="match status" value="1"/>
</dbReference>
<dbReference type="Gene3D" id="3.40.50.150">
    <property type="entry name" value="Vaccinia Virus protein VP39"/>
    <property type="match status" value="1"/>
</dbReference>
<dbReference type="PANTHER" id="PTHR43832">
    <property type="match status" value="1"/>
</dbReference>
<dbReference type="OrthoDB" id="9782855at2"/>
<proteinExistence type="predicted"/>
<dbReference type="SUPFAM" id="SSF53335">
    <property type="entry name" value="S-adenosyl-L-methionine-dependent methyltransferases"/>
    <property type="match status" value="1"/>
</dbReference>
<reference evidence="1" key="1">
    <citation type="journal article" date="2019" name="PLoS Negl. Trop. Dis.">
        <title>Revisiting the worldwide diversity of Leptospira species in the environment.</title>
        <authorList>
            <person name="Vincent A.T."/>
            <person name="Schiettekatte O."/>
            <person name="Bourhy P."/>
            <person name="Veyrier F.J."/>
            <person name="Picardeau M."/>
        </authorList>
    </citation>
    <scope>NUCLEOTIDE SEQUENCE [LARGE SCALE GENOMIC DNA]</scope>
    <source>
        <strain evidence="1">SSW15</strain>
    </source>
</reference>
<accession>A0A4R9GB91</accession>
<dbReference type="GO" id="GO:0032259">
    <property type="term" value="P:methylation"/>
    <property type="evidence" value="ECO:0007669"/>
    <property type="project" value="UniProtKB-KW"/>
</dbReference>
<dbReference type="Pfam" id="PF02353">
    <property type="entry name" value="CMAS"/>
    <property type="match status" value="1"/>
</dbReference>
<dbReference type="InterPro" id="IPR029063">
    <property type="entry name" value="SAM-dependent_MTases_sf"/>
</dbReference>
<evidence type="ECO:0000313" key="1">
    <source>
        <dbReference type="EMBL" id="TGK09012.1"/>
    </source>
</evidence>
<dbReference type="PANTHER" id="PTHR43832:SF1">
    <property type="entry name" value="S-ADENOSYL-L-METHIONINE-DEPENDENT METHYLTRANSFERASES SUPERFAMILY PROTEIN"/>
    <property type="match status" value="1"/>
</dbReference>
<sequence length="343" mass="40880">MNHLYRLLEKDLFPDWLIRIRIRQLLKVRLRQENRGTREQNQEHLIGVVRKLKDSPIAIHTIAANEQHYEVPSDFFRSVMGRYMKYSSGFWQSPNVGIDESERAMLELTCQRAALKDGMTVLDLGCGWGSLSLYIAETYPKCKILGVSNSTSQKKYIDAEARRRGLRNLTIQTVDVNVFKTKIKFDRIVSVEMLEHVRNYETLFERLAGFLKKDGLFFVHIFTHKTYSYPFEVVDDTDWMAKYFFTGGQMPSHDLLLYFQKDFLIQNQWIINGKHYSLTSEAWLRNMYSNRKEILEIFERTYGKENSLKWFVYWKVFFLSCAELWKFRDGEEWAVSHYLFQKR</sequence>
<dbReference type="RefSeq" id="WP_135768698.1">
    <property type="nucleotide sequence ID" value="NZ_RQET01000009.1"/>
</dbReference>
<dbReference type="Proteomes" id="UP000298458">
    <property type="component" value="Unassembled WGS sequence"/>
</dbReference>
<keyword evidence="2" id="KW-1185">Reference proteome</keyword>
<organism evidence="1 2">
    <name type="scientific">Leptospira fletcheri</name>
    <dbReference type="NCBI Taxonomy" id="2484981"/>
    <lineage>
        <taxon>Bacteria</taxon>
        <taxon>Pseudomonadati</taxon>
        <taxon>Spirochaetota</taxon>
        <taxon>Spirochaetia</taxon>
        <taxon>Leptospirales</taxon>
        <taxon>Leptospiraceae</taxon>
        <taxon>Leptospira</taxon>
    </lineage>
</organism>
<dbReference type="EMBL" id="RQET01000009">
    <property type="protein sequence ID" value="TGK09012.1"/>
    <property type="molecule type" value="Genomic_DNA"/>
</dbReference>
<name>A0A4R9GB91_9LEPT</name>
<comment type="caution">
    <text evidence="1">The sequence shown here is derived from an EMBL/GenBank/DDBJ whole genome shotgun (WGS) entry which is preliminary data.</text>
</comment>
<gene>
    <name evidence="1" type="ORF">EHO60_13400</name>
</gene>
<evidence type="ECO:0000313" key="2">
    <source>
        <dbReference type="Proteomes" id="UP000298458"/>
    </source>
</evidence>
<dbReference type="GO" id="GO:0008168">
    <property type="term" value="F:methyltransferase activity"/>
    <property type="evidence" value="ECO:0007669"/>
    <property type="project" value="UniProtKB-KW"/>
</dbReference>